<dbReference type="SUPFAM" id="SSF82784">
    <property type="entry name" value="OsmC-like"/>
    <property type="match status" value="1"/>
</dbReference>
<dbReference type="EMBL" id="CP154858">
    <property type="protein sequence ID" value="XDT71074.1"/>
    <property type="molecule type" value="Genomic_DNA"/>
</dbReference>
<dbReference type="PANTHER" id="PTHR35368">
    <property type="entry name" value="HYDROPEROXIDE REDUCTASE"/>
    <property type="match status" value="1"/>
</dbReference>
<gene>
    <name evidence="1" type="ORF">AAIA72_09650</name>
</gene>
<reference evidence="1" key="1">
    <citation type="submission" date="2024-05" db="EMBL/GenBank/DDBJ databases">
        <title>Genome sequencing of novel strain.</title>
        <authorList>
            <person name="Ganbat D."/>
            <person name="Ganbat S."/>
            <person name="Lee S.-J."/>
        </authorList>
    </citation>
    <scope>NUCLEOTIDE SEQUENCE</scope>
    <source>
        <strain evidence="1">SMD15-11</strain>
    </source>
</reference>
<dbReference type="RefSeq" id="WP_369600113.1">
    <property type="nucleotide sequence ID" value="NZ_CP154858.1"/>
</dbReference>
<protein>
    <submittedName>
        <fullName evidence="1">OsmC family protein</fullName>
    </submittedName>
</protein>
<dbReference type="InterPro" id="IPR015946">
    <property type="entry name" value="KH_dom-like_a/b"/>
</dbReference>
<accession>A0AB39USP3</accession>
<dbReference type="InterPro" id="IPR003718">
    <property type="entry name" value="OsmC/Ohr_fam"/>
</dbReference>
<evidence type="ECO:0000313" key="1">
    <source>
        <dbReference type="EMBL" id="XDT71074.1"/>
    </source>
</evidence>
<name>A0AB39USP3_9GAMM</name>
<dbReference type="InterPro" id="IPR052924">
    <property type="entry name" value="OsmC/Ohr_hydroprdx_reductase"/>
</dbReference>
<sequence>MATQTETGKMTFSVTARRLDANGSEALCKEARLVLDTDMAGRRDAFNPAELLLAALAACMIKGIERVTPILKFQLRGVEIRLSGIRQDVPPRMEQIDYTILVDTDESDHRLELLHENVRKYGTVYNTVAPGTSLHGEIRRK</sequence>
<dbReference type="Gene3D" id="3.30.300.20">
    <property type="match status" value="1"/>
</dbReference>
<dbReference type="Pfam" id="PF02566">
    <property type="entry name" value="OsmC"/>
    <property type="match status" value="1"/>
</dbReference>
<organism evidence="1">
    <name type="scientific">Thermohahella caldifontis</name>
    <dbReference type="NCBI Taxonomy" id="3142973"/>
    <lineage>
        <taxon>Bacteria</taxon>
        <taxon>Pseudomonadati</taxon>
        <taxon>Pseudomonadota</taxon>
        <taxon>Gammaproteobacteria</taxon>
        <taxon>Oceanospirillales</taxon>
        <taxon>Hahellaceae</taxon>
        <taxon>Thermohahella</taxon>
    </lineage>
</organism>
<dbReference type="InterPro" id="IPR036102">
    <property type="entry name" value="OsmC/Ohrsf"/>
</dbReference>
<proteinExistence type="predicted"/>
<dbReference type="PANTHER" id="PTHR35368:SF1">
    <property type="entry name" value="HYDROPEROXIDE REDUCTASE"/>
    <property type="match status" value="1"/>
</dbReference>
<dbReference type="AlphaFoldDB" id="A0AB39USP3"/>
<dbReference type="KEGG" id="tcd:AAIA72_09650"/>